<name>A0A6S6TG23_9BACT</name>
<gene>
    <name evidence="2" type="ORF">HELGO_WM40539</name>
</gene>
<accession>A0A6S6TG23</accession>
<dbReference type="AlphaFoldDB" id="A0A6S6TG23"/>
<dbReference type="Pfam" id="PF00027">
    <property type="entry name" value="cNMP_binding"/>
    <property type="match status" value="1"/>
</dbReference>
<dbReference type="CDD" id="cd00038">
    <property type="entry name" value="CAP_ED"/>
    <property type="match status" value="1"/>
</dbReference>
<dbReference type="InterPro" id="IPR000595">
    <property type="entry name" value="cNMP-bd_dom"/>
</dbReference>
<feature type="domain" description="Cyclic nucleotide-binding" evidence="1">
    <location>
        <begin position="10"/>
        <end position="113"/>
    </location>
</feature>
<organism evidence="2">
    <name type="scientific">uncultured Aureispira sp</name>
    <dbReference type="NCBI Taxonomy" id="1331704"/>
    <lineage>
        <taxon>Bacteria</taxon>
        <taxon>Pseudomonadati</taxon>
        <taxon>Bacteroidota</taxon>
        <taxon>Saprospiria</taxon>
        <taxon>Saprospirales</taxon>
        <taxon>Saprospiraceae</taxon>
        <taxon>Aureispira</taxon>
        <taxon>environmental samples</taxon>
    </lineage>
</organism>
<dbReference type="EMBL" id="CACVAQ010000209">
    <property type="protein sequence ID" value="CAA6813837.1"/>
    <property type="molecule type" value="Genomic_DNA"/>
</dbReference>
<protein>
    <submittedName>
        <fullName evidence="2">cAMP-binding proteins - catabolite gene activator and regulatory subunit of cAMP-dependent protein kinases</fullName>
    </submittedName>
</protein>
<dbReference type="InterPro" id="IPR014710">
    <property type="entry name" value="RmlC-like_jellyroll"/>
</dbReference>
<dbReference type="PROSITE" id="PS50042">
    <property type="entry name" value="CNMP_BINDING_3"/>
    <property type="match status" value="1"/>
</dbReference>
<proteinExistence type="predicted"/>
<sequence length="191" mass="22334">MSKLVDFFNRFPFLKAADIAEIEKIAVKRTYKAGEEFIQLGATRKKIGIIETGLIRGYSIKTSGEEVSVIFAKEGEIASTHELIFYNQPSRQIVEFLEPTTMLVFDYRDIERLAVDNPRVEQMRNQFIQDFLVKVLHRLETFLIYTPEERYLWLIKEEPSLMQRVQQKHLASFLGITPVSLSRLRSRMSKK</sequence>
<dbReference type="InterPro" id="IPR018490">
    <property type="entry name" value="cNMP-bd_dom_sf"/>
</dbReference>
<evidence type="ECO:0000259" key="1">
    <source>
        <dbReference type="PROSITE" id="PS50042"/>
    </source>
</evidence>
<reference evidence="2" key="1">
    <citation type="submission" date="2020-01" db="EMBL/GenBank/DDBJ databases">
        <authorList>
            <person name="Meier V. D."/>
            <person name="Meier V D."/>
        </authorList>
    </citation>
    <scope>NUCLEOTIDE SEQUENCE</scope>
    <source>
        <strain evidence="2">HLG_WM_MAG_10</strain>
    </source>
</reference>
<dbReference type="Gene3D" id="2.60.120.10">
    <property type="entry name" value="Jelly Rolls"/>
    <property type="match status" value="1"/>
</dbReference>
<dbReference type="SUPFAM" id="SSF51206">
    <property type="entry name" value="cAMP-binding domain-like"/>
    <property type="match status" value="1"/>
</dbReference>
<evidence type="ECO:0000313" key="2">
    <source>
        <dbReference type="EMBL" id="CAA6813837.1"/>
    </source>
</evidence>